<accession>A0A8S5SMT6</accession>
<organism evidence="1">
    <name type="scientific">Podoviridae sp. ctIKM86</name>
    <dbReference type="NCBI Taxonomy" id="2827729"/>
    <lineage>
        <taxon>Viruses</taxon>
        <taxon>Duplodnaviria</taxon>
        <taxon>Heunggongvirae</taxon>
        <taxon>Uroviricota</taxon>
        <taxon>Caudoviricetes</taxon>
    </lineage>
</organism>
<sequence length="145" mass="16843">MKVTQVIKEAITARVKAKCDEANKSANLLLNVELERLAEERKQQINALQEEYQKTFMAMLEKLDNKKISYYYNTYNRKITSKEELCDRNTPCVSIELTSDYAEELKKKILDNETKAKKYINDIILELELGATKPTLESLLNNITF</sequence>
<name>A0A8S5SMT6_9CAUD</name>
<dbReference type="EMBL" id="BK032631">
    <property type="protein sequence ID" value="DAF52270.1"/>
    <property type="molecule type" value="Genomic_DNA"/>
</dbReference>
<evidence type="ECO:0000313" key="1">
    <source>
        <dbReference type="EMBL" id="DAF52270.1"/>
    </source>
</evidence>
<reference evidence="1" key="1">
    <citation type="journal article" date="2021" name="Proc. Natl. Acad. Sci. U.S.A.">
        <title>A Catalog of Tens of Thousands of Viruses from Human Metagenomes Reveals Hidden Associations with Chronic Diseases.</title>
        <authorList>
            <person name="Tisza M.J."/>
            <person name="Buck C.B."/>
        </authorList>
    </citation>
    <scope>NUCLEOTIDE SEQUENCE</scope>
    <source>
        <strain evidence="1">CtIKM86</strain>
    </source>
</reference>
<proteinExistence type="predicted"/>
<protein>
    <submittedName>
        <fullName evidence="1">Uncharacterized protein</fullName>
    </submittedName>
</protein>